<evidence type="ECO:0000256" key="1">
    <source>
        <dbReference type="SAM" id="Phobius"/>
    </source>
</evidence>
<accession>A0A2H5Y6C0</accession>
<keyword evidence="1" id="KW-1133">Transmembrane helix</keyword>
<reference evidence="3" key="1">
    <citation type="submission" date="2017-09" db="EMBL/GenBank/DDBJ databases">
        <title>Metaegenomics of thermophilic ammonia-oxidizing enrichment culture.</title>
        <authorList>
            <person name="Kato S."/>
            <person name="Suzuki K."/>
        </authorList>
    </citation>
    <scope>NUCLEOTIDE SEQUENCE [LARGE SCALE GENOMIC DNA]</scope>
</reference>
<dbReference type="EMBL" id="BEHY01000023">
    <property type="protein sequence ID" value="GBD08984.1"/>
    <property type="molecule type" value="Genomic_DNA"/>
</dbReference>
<keyword evidence="1" id="KW-0812">Transmembrane</keyword>
<gene>
    <name evidence="2" type="ORF">HRbin22_01231</name>
</gene>
<evidence type="ECO:0000313" key="3">
    <source>
        <dbReference type="Proteomes" id="UP000236642"/>
    </source>
</evidence>
<dbReference type="Proteomes" id="UP000236642">
    <property type="component" value="Unassembled WGS sequence"/>
</dbReference>
<evidence type="ECO:0000313" key="2">
    <source>
        <dbReference type="EMBL" id="GBD08984.1"/>
    </source>
</evidence>
<protein>
    <submittedName>
        <fullName evidence="2">Uncharacterized protein</fullName>
    </submittedName>
</protein>
<keyword evidence="1" id="KW-0472">Membrane</keyword>
<comment type="caution">
    <text evidence="2">The sequence shown here is derived from an EMBL/GenBank/DDBJ whole genome shotgun (WGS) entry which is preliminary data.</text>
</comment>
<proteinExistence type="predicted"/>
<name>A0A2H5Y6C0_9CHLR</name>
<feature type="transmembrane region" description="Helical" evidence="1">
    <location>
        <begin position="57"/>
        <end position="80"/>
    </location>
</feature>
<organism evidence="2 3">
    <name type="scientific">Candidatus Thermoflexus japonica</name>
    <dbReference type="NCBI Taxonomy" id="2035417"/>
    <lineage>
        <taxon>Bacteria</taxon>
        <taxon>Bacillati</taxon>
        <taxon>Chloroflexota</taxon>
        <taxon>Thermoflexia</taxon>
        <taxon>Thermoflexales</taxon>
        <taxon>Thermoflexaceae</taxon>
        <taxon>Thermoflexus</taxon>
    </lineage>
</organism>
<dbReference type="AlphaFoldDB" id="A0A2H5Y6C0"/>
<feature type="transmembrane region" description="Helical" evidence="1">
    <location>
        <begin position="6"/>
        <end position="25"/>
    </location>
</feature>
<sequence>MDTRDWILAAASWWFSPIGMIGLMARPPLSPPAQRHCFCGLTLHVLAPTLLSADAGILAACLLALLFLFVAISNSVAALLGRDVFFLKVSG</sequence>